<organism evidence="6 7">
    <name type="scientific">Goodea atripinnis</name>
    <dbReference type="NCBI Taxonomy" id="208336"/>
    <lineage>
        <taxon>Eukaryota</taxon>
        <taxon>Metazoa</taxon>
        <taxon>Chordata</taxon>
        <taxon>Craniata</taxon>
        <taxon>Vertebrata</taxon>
        <taxon>Euteleostomi</taxon>
        <taxon>Actinopterygii</taxon>
        <taxon>Neopterygii</taxon>
        <taxon>Teleostei</taxon>
        <taxon>Neoteleostei</taxon>
        <taxon>Acanthomorphata</taxon>
        <taxon>Ovalentaria</taxon>
        <taxon>Atherinomorphae</taxon>
        <taxon>Cyprinodontiformes</taxon>
        <taxon>Goodeidae</taxon>
        <taxon>Goodea</taxon>
    </lineage>
</organism>
<protein>
    <recommendedName>
        <fullName evidence="8">Titin</fullName>
    </recommendedName>
</protein>
<dbReference type="PROSITE" id="PS50853">
    <property type="entry name" value="FN3"/>
    <property type="match status" value="6"/>
</dbReference>
<feature type="domain" description="Fibronectin type-III" evidence="5">
    <location>
        <begin position="888"/>
        <end position="983"/>
    </location>
</feature>
<dbReference type="InterPro" id="IPR036116">
    <property type="entry name" value="FN3_sf"/>
</dbReference>
<feature type="domain" description="Fibronectin type-III" evidence="5">
    <location>
        <begin position="171"/>
        <end position="263"/>
    </location>
</feature>
<dbReference type="PANTHER" id="PTHR14340:SF13">
    <property type="entry name" value="TITIN"/>
    <property type="match status" value="1"/>
</dbReference>
<evidence type="ECO:0000313" key="7">
    <source>
        <dbReference type="Proteomes" id="UP001476798"/>
    </source>
</evidence>
<dbReference type="InterPro" id="IPR003961">
    <property type="entry name" value="FN3_dom"/>
</dbReference>
<dbReference type="InterPro" id="IPR036179">
    <property type="entry name" value="Ig-like_dom_sf"/>
</dbReference>
<dbReference type="Pfam" id="PF07679">
    <property type="entry name" value="I-set"/>
    <property type="match status" value="2"/>
</dbReference>
<evidence type="ECO:0008006" key="8">
    <source>
        <dbReference type="Google" id="ProtNLM"/>
    </source>
</evidence>
<dbReference type="PRINTS" id="PR00014">
    <property type="entry name" value="FNTYPEIII"/>
</dbReference>
<dbReference type="SMART" id="SM00408">
    <property type="entry name" value="IGc2"/>
    <property type="match status" value="2"/>
</dbReference>
<dbReference type="EMBL" id="JAHRIO010049977">
    <property type="protein sequence ID" value="MEQ2173692.1"/>
    <property type="molecule type" value="Genomic_DNA"/>
</dbReference>
<feature type="domain" description="Fibronectin type-III" evidence="5">
    <location>
        <begin position="18"/>
        <end position="110"/>
    </location>
</feature>
<evidence type="ECO:0000259" key="5">
    <source>
        <dbReference type="PROSITE" id="PS50853"/>
    </source>
</evidence>
<dbReference type="InterPro" id="IPR013783">
    <property type="entry name" value="Ig-like_fold"/>
</dbReference>
<name>A0ABV0NQK0_9TELE</name>
<dbReference type="SMART" id="SM00409">
    <property type="entry name" value="IG"/>
    <property type="match status" value="2"/>
</dbReference>
<dbReference type="Pfam" id="PF00041">
    <property type="entry name" value="fn3"/>
    <property type="match status" value="5"/>
</dbReference>
<dbReference type="SUPFAM" id="SSF49265">
    <property type="entry name" value="Fibronectin type III"/>
    <property type="match status" value="6"/>
</dbReference>
<evidence type="ECO:0000256" key="1">
    <source>
        <dbReference type="ARBA" id="ARBA00022737"/>
    </source>
</evidence>
<reference evidence="6 7" key="1">
    <citation type="submission" date="2021-06" db="EMBL/GenBank/DDBJ databases">
        <authorList>
            <person name="Palmer J.M."/>
        </authorList>
    </citation>
    <scope>NUCLEOTIDE SEQUENCE [LARGE SCALE GENOMIC DNA]</scope>
    <source>
        <strain evidence="6 7">GA_2019</strain>
        <tissue evidence="6">Muscle</tissue>
    </source>
</reference>
<feature type="domain" description="Fibronectin type-III" evidence="5">
    <location>
        <begin position="595"/>
        <end position="694"/>
    </location>
</feature>
<dbReference type="InterPro" id="IPR007110">
    <property type="entry name" value="Ig-like_dom"/>
</dbReference>
<proteinExistence type="predicted"/>
<dbReference type="InterPro" id="IPR003599">
    <property type="entry name" value="Ig_sub"/>
</dbReference>
<feature type="region of interest" description="Disordered" evidence="3">
    <location>
        <begin position="257"/>
        <end position="286"/>
    </location>
</feature>
<dbReference type="PANTHER" id="PTHR14340">
    <property type="entry name" value="MICROFIBRIL-ASSOCIATED GLYCOPROTEIN 3"/>
    <property type="match status" value="1"/>
</dbReference>
<feature type="domain" description="Ig-like" evidence="4">
    <location>
        <begin position="494"/>
        <end position="588"/>
    </location>
</feature>
<dbReference type="CDD" id="cd00063">
    <property type="entry name" value="FN3"/>
    <property type="match status" value="6"/>
</dbReference>
<accession>A0ABV0NQK0</accession>
<evidence type="ECO:0000256" key="3">
    <source>
        <dbReference type="SAM" id="MobiDB-lite"/>
    </source>
</evidence>
<evidence type="ECO:0000259" key="4">
    <source>
        <dbReference type="PROSITE" id="PS50835"/>
    </source>
</evidence>
<feature type="domain" description="Fibronectin type-III" evidence="5">
    <location>
        <begin position="695"/>
        <end position="794"/>
    </location>
</feature>
<dbReference type="InterPro" id="IPR003598">
    <property type="entry name" value="Ig_sub2"/>
</dbReference>
<dbReference type="Gene3D" id="2.60.40.10">
    <property type="entry name" value="Immunoglobulins"/>
    <property type="match status" value="10"/>
</dbReference>
<keyword evidence="2" id="KW-0393">Immunoglobulin domain</keyword>
<evidence type="ECO:0000256" key="2">
    <source>
        <dbReference type="ARBA" id="ARBA00023319"/>
    </source>
</evidence>
<comment type="caution">
    <text evidence="6">The sequence shown here is derived from an EMBL/GenBank/DDBJ whole genome shotgun (WGS) entry which is preliminary data.</text>
</comment>
<dbReference type="SUPFAM" id="SSF48726">
    <property type="entry name" value="Immunoglobulin"/>
    <property type="match status" value="2"/>
</dbReference>
<feature type="domain" description="Ig-like" evidence="4">
    <location>
        <begin position="788"/>
        <end position="881"/>
    </location>
</feature>
<keyword evidence="1" id="KW-0677">Repeat</keyword>
<dbReference type="SMART" id="SM00060">
    <property type="entry name" value="FN3"/>
    <property type="match status" value="8"/>
</dbReference>
<sequence length="986" mass="108666">MLKLKLNSPSVSEDVPGPVVDLKAVLVTKKNIVLTWSDPLDNGGSDIIGYEVLRKDAKMKLFRQPIEMASCKCDVQGLLAGEEYDFRVIARNKYGDGAPADLGPILAEDAKGKIPIDALGPILPENLRSVYKLDLNGVYQFRIKAENKYGVSDGCDSEKVQLRDPFGLPGPPRNPKIIAATATTMTVTWDPPLDNGGSTIQGYWLEKRERGAVYWGRVNRAPVTKPAVKGLQYTVLKLIEGTEYQFRIAACNAAGVGPHNPPSPPGNPEVKDKTKSSITLTWTPPDKDGGNPIKGYIIEVHEEGSPDWRRVNPADKLHPSTEITVPDLKEGKKCKFRIYAVNAAGNSEPARTGDILVQDILSKSRPQQSEFRTAHDMNMMHVHVNPTCATQSLVVPDLIVGQDYLFRVRAENRFGFGPYVETIDRTKARDPIRMSDLVSLRCNRRDVDTTTFRVEDLTEGDEYEFRVIAYNEVGPSRPSSTAGPIIIQDQTCAPSIELEEFMEVEQGSDISIVAKLRGCPFPTLTWFKAPPHKSDTKVEIQYDEHINKIVSDDSCTLLIQQGKRHDTGLYTLVASNSLGKASKEMRLNVLGRPGPPSAPIKFEEIGAEKITLSWLPPKDDGGSKITNYVIWRRVANRKTWVPVTNEPKERIWTVENLMEGHEYVFRIMAQNKYGVGEPLDSDPEVARNRYTVPGQCEKPTVTNITMDSMTVNWEEPEDDGGTTITGYWLERKETTGKRWARVTRDPIRPMGLGESFVVSGLIEGSQYLFRVSAINAAGPGLASPPTDPIFARDPICEFRVIAFNAAGNGGVIRLIAYVSGQPTPDITWTRGGAGLPPEAKVETTAISSSLVIKPCARKHLGVYTLTAKNASGEKTKNVTVEVLDVPGPVGIPFLAENLTTDSCKLNWFFPENDGGSPISNYIIEKREAERKAWTSVSYSASRQNAIARGLTLGKAYFFRVAAENSIGIGPFVETAAEIIIKEPISE</sequence>
<gene>
    <name evidence="6" type="ORF">GOODEAATRI_000008</name>
</gene>
<dbReference type="Proteomes" id="UP001476798">
    <property type="component" value="Unassembled WGS sequence"/>
</dbReference>
<dbReference type="InterPro" id="IPR013098">
    <property type="entry name" value="Ig_I-set"/>
</dbReference>
<evidence type="ECO:0000313" key="6">
    <source>
        <dbReference type="EMBL" id="MEQ2173692.1"/>
    </source>
</evidence>
<keyword evidence="7" id="KW-1185">Reference proteome</keyword>
<feature type="domain" description="Fibronectin type-III" evidence="5">
    <location>
        <begin position="264"/>
        <end position="360"/>
    </location>
</feature>
<dbReference type="PROSITE" id="PS50835">
    <property type="entry name" value="IG_LIKE"/>
    <property type="match status" value="2"/>
</dbReference>